<gene>
    <name evidence="4" type="ORF">SBAD_LOCUS3011</name>
</gene>
<dbReference type="WBParaSite" id="SBAD_0000315501-mRNA-1">
    <property type="protein sequence ID" value="SBAD_0000315501-mRNA-1"/>
    <property type="gene ID" value="SBAD_0000315501"/>
</dbReference>
<sequence length="361" mass="39642">MSLLAICKVLLIFSLICTLVAKPSTRTKRQTLAEAASAAEVEQPRVLLNYLRKLGAPLLKTASDAFMTKVLPKSVADELQRYAGSEMPKDPFPATSGDSFGSDVPTSLGRSSSSSSSFGSSGILDLSQLNGFSSGSLPGVAPIPVPTFPKEGSIQNLPGINSIPGLDSFNYIIGQLVPQAVQPVSHLLGGTINLENVDVQKMMGRWYQVITSPHVFKESCTITQFGALTNSSYSASFIVLKFFREGNTFGPPRMVVGYGFKVGKNGTFTIHSSNSPNSEPFMVVKLGPLNENNQYEYAVISNWIRYPVYVLARDPERFAKYYMRNVLQFMEEKRYINTITKALHLIAPVSYEECQYTPIFK</sequence>
<dbReference type="EMBL" id="UZAM01007523">
    <property type="protein sequence ID" value="VDO99696.1"/>
    <property type="molecule type" value="Genomic_DNA"/>
</dbReference>
<evidence type="ECO:0000313" key="4">
    <source>
        <dbReference type="EMBL" id="VDO99696.1"/>
    </source>
</evidence>
<dbReference type="AlphaFoldDB" id="A0A183IHB6"/>
<dbReference type="SUPFAM" id="SSF50814">
    <property type="entry name" value="Lipocalins"/>
    <property type="match status" value="1"/>
</dbReference>
<dbReference type="PANTHER" id="PTHR37437">
    <property type="entry name" value="LIPOCALIN-RELATED PROTEIN-RELATED"/>
    <property type="match status" value="1"/>
</dbReference>
<dbReference type="Proteomes" id="UP000270296">
    <property type="component" value="Unassembled WGS sequence"/>
</dbReference>
<feature type="compositionally biased region" description="Low complexity" evidence="1">
    <location>
        <begin position="107"/>
        <end position="119"/>
    </location>
</feature>
<evidence type="ECO:0000256" key="2">
    <source>
        <dbReference type="SAM" id="SignalP"/>
    </source>
</evidence>
<dbReference type="OrthoDB" id="565904at2759"/>
<feature type="region of interest" description="Disordered" evidence="1">
    <location>
        <begin position="86"/>
        <end position="119"/>
    </location>
</feature>
<keyword evidence="2" id="KW-0732">Signal</keyword>
<organism evidence="6">
    <name type="scientific">Soboliphyme baturini</name>
    <dbReference type="NCBI Taxonomy" id="241478"/>
    <lineage>
        <taxon>Eukaryota</taxon>
        <taxon>Metazoa</taxon>
        <taxon>Ecdysozoa</taxon>
        <taxon>Nematoda</taxon>
        <taxon>Enoplea</taxon>
        <taxon>Dorylaimia</taxon>
        <taxon>Dioctophymatida</taxon>
        <taxon>Dioctophymatoidea</taxon>
        <taxon>Soboliphymatidae</taxon>
        <taxon>Soboliphyme</taxon>
    </lineage>
</organism>
<protein>
    <submittedName>
        <fullName evidence="6">Lipocln_cytosolic_FA-bd_dom domain-containing protein</fullName>
    </submittedName>
</protein>
<feature type="signal peptide" evidence="2">
    <location>
        <begin position="1"/>
        <end position="21"/>
    </location>
</feature>
<feature type="domain" description="Lipocalin" evidence="3">
    <location>
        <begin position="188"/>
        <end position="356"/>
    </location>
</feature>
<keyword evidence="5" id="KW-1185">Reference proteome</keyword>
<evidence type="ECO:0000313" key="6">
    <source>
        <dbReference type="WBParaSite" id="SBAD_0000315501-mRNA-1"/>
    </source>
</evidence>
<feature type="chain" id="PRO_5043140007" evidence="2">
    <location>
        <begin position="22"/>
        <end position="361"/>
    </location>
</feature>
<name>A0A183IHB6_9BILA</name>
<reference evidence="4 5" key="2">
    <citation type="submission" date="2018-11" db="EMBL/GenBank/DDBJ databases">
        <authorList>
            <consortium name="Pathogen Informatics"/>
        </authorList>
    </citation>
    <scope>NUCLEOTIDE SEQUENCE [LARGE SCALE GENOMIC DNA]</scope>
</reference>
<reference evidence="6" key="1">
    <citation type="submission" date="2016-06" db="UniProtKB">
        <authorList>
            <consortium name="WormBaseParasite"/>
        </authorList>
    </citation>
    <scope>IDENTIFICATION</scope>
</reference>
<proteinExistence type="predicted"/>
<dbReference type="InterPro" id="IPR012674">
    <property type="entry name" value="Calycin"/>
</dbReference>
<dbReference type="InterPro" id="IPR056868">
    <property type="entry name" value="Lipocalin_dom_nem"/>
</dbReference>
<accession>A0A183IHB6</accession>
<evidence type="ECO:0000259" key="3">
    <source>
        <dbReference type="Pfam" id="PF24976"/>
    </source>
</evidence>
<dbReference type="Pfam" id="PF24976">
    <property type="entry name" value="Lipocalin_10"/>
    <property type="match status" value="1"/>
</dbReference>
<evidence type="ECO:0000313" key="5">
    <source>
        <dbReference type="Proteomes" id="UP000270296"/>
    </source>
</evidence>
<dbReference type="PANTHER" id="PTHR37437:SF7">
    <property type="entry name" value="LIPOCALIN-RELATED PROTEIN"/>
    <property type="match status" value="1"/>
</dbReference>
<dbReference type="Gene3D" id="2.40.128.20">
    <property type="match status" value="1"/>
</dbReference>
<evidence type="ECO:0000256" key="1">
    <source>
        <dbReference type="SAM" id="MobiDB-lite"/>
    </source>
</evidence>